<proteinExistence type="inferred from homology"/>
<evidence type="ECO:0000256" key="11">
    <source>
        <dbReference type="HAMAP-Rule" id="MF_00766"/>
    </source>
</evidence>
<evidence type="ECO:0000256" key="10">
    <source>
        <dbReference type="ARBA" id="ARBA00023316"/>
    </source>
</evidence>
<evidence type="ECO:0000256" key="5">
    <source>
        <dbReference type="ARBA" id="ARBA00022692"/>
    </source>
</evidence>
<dbReference type="UniPathway" id="UPA00219"/>
<dbReference type="GO" id="GO:0005886">
    <property type="term" value="C:plasma membrane"/>
    <property type="evidence" value="ECO:0007669"/>
    <property type="project" value="UniProtKB-SubCell"/>
</dbReference>
<dbReference type="HAMAP" id="MF_00766">
    <property type="entry name" value="PGT_MtgA"/>
    <property type="match status" value="1"/>
</dbReference>
<keyword evidence="7 11" id="KW-0573">Peptidoglycan synthesis</keyword>
<comment type="catalytic activity">
    <reaction evidence="11">
        <text>[GlcNAc-(1-&gt;4)-Mur2Ac(oyl-L-Ala-gamma-D-Glu-L-Lys-D-Ala-D-Ala)](n)-di-trans,octa-cis-undecaprenyl diphosphate + beta-D-GlcNAc-(1-&gt;4)-Mur2Ac(oyl-L-Ala-gamma-D-Glu-L-Lys-D-Ala-D-Ala)-di-trans,octa-cis-undecaprenyl diphosphate = [GlcNAc-(1-&gt;4)-Mur2Ac(oyl-L-Ala-gamma-D-Glu-L-Lys-D-Ala-D-Ala)](n+1)-di-trans,octa-cis-undecaprenyl diphosphate + di-trans,octa-cis-undecaprenyl diphosphate + H(+)</text>
        <dbReference type="Rhea" id="RHEA:23708"/>
        <dbReference type="Rhea" id="RHEA-COMP:9602"/>
        <dbReference type="Rhea" id="RHEA-COMP:9603"/>
        <dbReference type="ChEBI" id="CHEBI:15378"/>
        <dbReference type="ChEBI" id="CHEBI:58405"/>
        <dbReference type="ChEBI" id="CHEBI:60033"/>
        <dbReference type="ChEBI" id="CHEBI:78435"/>
        <dbReference type="EC" id="2.4.99.28"/>
    </reaction>
</comment>
<feature type="domain" description="Glycosyl transferase family 51" evidence="12">
    <location>
        <begin position="64"/>
        <end position="228"/>
    </location>
</feature>
<keyword evidence="3 11" id="KW-0328">Glycosyltransferase</keyword>
<dbReference type="EC" id="2.4.99.28" evidence="11"/>
<dbReference type="PANTHER" id="PTHR30400">
    <property type="entry name" value="MONOFUNCTIONAL BIOSYNTHETIC PEPTIDOGLYCAN TRANSGLYCOSYLASE"/>
    <property type="match status" value="1"/>
</dbReference>
<gene>
    <name evidence="11" type="primary">mtgA</name>
    <name evidence="13" type="ORF">ENS31_13660</name>
</gene>
<evidence type="ECO:0000256" key="3">
    <source>
        <dbReference type="ARBA" id="ARBA00022676"/>
    </source>
</evidence>
<name>A0A7V2ZM71_9BACT</name>
<keyword evidence="4 11" id="KW-0808">Transferase</keyword>
<feature type="transmembrane region" description="Helical" evidence="11">
    <location>
        <begin position="12"/>
        <end position="40"/>
    </location>
</feature>
<dbReference type="EMBL" id="DSUJ01000011">
    <property type="protein sequence ID" value="HFI92559.1"/>
    <property type="molecule type" value="Genomic_DNA"/>
</dbReference>
<dbReference type="GO" id="GO:0016763">
    <property type="term" value="F:pentosyltransferase activity"/>
    <property type="evidence" value="ECO:0007669"/>
    <property type="project" value="InterPro"/>
</dbReference>
<dbReference type="GO" id="GO:0009274">
    <property type="term" value="C:peptidoglycan-based cell wall"/>
    <property type="evidence" value="ECO:0007669"/>
    <property type="project" value="InterPro"/>
</dbReference>
<comment type="similarity">
    <text evidence="11">Belongs to the glycosyltransferase 51 family.</text>
</comment>
<keyword evidence="6 11" id="KW-0133">Cell shape</keyword>
<accession>A0A7V2ZM71</accession>
<dbReference type="AlphaFoldDB" id="A0A7V2ZM71"/>
<evidence type="ECO:0000256" key="7">
    <source>
        <dbReference type="ARBA" id="ARBA00022984"/>
    </source>
</evidence>
<keyword evidence="1 11" id="KW-1003">Cell membrane</keyword>
<keyword evidence="5 11" id="KW-0812">Transmembrane</keyword>
<keyword evidence="8 11" id="KW-1133">Transmembrane helix</keyword>
<keyword evidence="2" id="KW-0997">Cell inner membrane</keyword>
<dbReference type="PANTHER" id="PTHR30400:SF0">
    <property type="entry name" value="BIOSYNTHETIC PEPTIDOGLYCAN TRANSGLYCOSYLASE"/>
    <property type="match status" value="1"/>
</dbReference>
<dbReference type="InterPro" id="IPR001264">
    <property type="entry name" value="Glyco_trans_51"/>
</dbReference>
<protein>
    <recommendedName>
        <fullName evidence="11">Biosynthetic peptidoglycan transglycosylase</fullName>
        <ecNumber evidence="11">2.4.99.28</ecNumber>
    </recommendedName>
    <alternativeName>
        <fullName evidence="11">Glycan polymerase</fullName>
    </alternativeName>
    <alternativeName>
        <fullName evidence="11">Peptidoglycan glycosyltransferase MtgA</fullName>
        <shortName evidence="11">PGT</shortName>
    </alternativeName>
</protein>
<dbReference type="InterPro" id="IPR011812">
    <property type="entry name" value="Pep_trsgly"/>
</dbReference>
<evidence type="ECO:0000259" key="12">
    <source>
        <dbReference type="Pfam" id="PF00912"/>
    </source>
</evidence>
<evidence type="ECO:0000256" key="4">
    <source>
        <dbReference type="ARBA" id="ARBA00022679"/>
    </source>
</evidence>
<dbReference type="InterPro" id="IPR036950">
    <property type="entry name" value="PBP_transglycosylase"/>
</dbReference>
<reference evidence="13" key="1">
    <citation type="journal article" date="2020" name="mSystems">
        <title>Genome- and Community-Level Interaction Insights into Carbon Utilization and Element Cycling Functions of Hydrothermarchaeota in Hydrothermal Sediment.</title>
        <authorList>
            <person name="Zhou Z."/>
            <person name="Liu Y."/>
            <person name="Xu W."/>
            <person name="Pan J."/>
            <person name="Luo Z.H."/>
            <person name="Li M."/>
        </authorList>
    </citation>
    <scope>NUCLEOTIDE SEQUENCE [LARGE SCALE GENOMIC DNA]</scope>
    <source>
        <strain evidence="13">SpSt-479</strain>
    </source>
</reference>
<dbReference type="SUPFAM" id="SSF53955">
    <property type="entry name" value="Lysozyme-like"/>
    <property type="match status" value="1"/>
</dbReference>
<organism evidence="13">
    <name type="scientific">Ignavibacterium album</name>
    <dbReference type="NCBI Taxonomy" id="591197"/>
    <lineage>
        <taxon>Bacteria</taxon>
        <taxon>Pseudomonadati</taxon>
        <taxon>Ignavibacteriota</taxon>
        <taxon>Ignavibacteria</taxon>
        <taxon>Ignavibacteriales</taxon>
        <taxon>Ignavibacteriaceae</taxon>
        <taxon>Ignavibacterium</taxon>
    </lineage>
</organism>
<sequence>MSKNNQSFGKRILAIIKAFFKFIVLAFIASVIIVFLLRWINPVTSSIMVQRQIESIFSGDFDYIKYSWVDYNDCSPYLPIAFVAAEDQNFPEHFGFDVKEIKKALKQYERGRRIRGASTITQQVAKNLFLWEGKSFVRKGIEAYFTVLIELLWDKKRILEVYMNIAEFGDMIFGVKMASLAYYKKLPAKVSPAQAAMLAAVLPNPKRYSVVKPSGYVRGRQNWILKQMNSLGGPEYLKEL</sequence>
<comment type="function">
    <text evidence="11">Peptidoglycan polymerase that catalyzes glycan chain elongation from lipid-linked precursors.</text>
</comment>
<dbReference type="Gene3D" id="1.10.3810.10">
    <property type="entry name" value="Biosynthetic peptidoglycan transglycosylase-like"/>
    <property type="match status" value="1"/>
</dbReference>
<dbReference type="GO" id="GO:0071555">
    <property type="term" value="P:cell wall organization"/>
    <property type="evidence" value="ECO:0007669"/>
    <property type="project" value="UniProtKB-KW"/>
</dbReference>
<evidence type="ECO:0000256" key="9">
    <source>
        <dbReference type="ARBA" id="ARBA00023136"/>
    </source>
</evidence>
<dbReference type="Pfam" id="PF00912">
    <property type="entry name" value="Transgly"/>
    <property type="match status" value="1"/>
</dbReference>
<dbReference type="NCBIfam" id="TIGR02070">
    <property type="entry name" value="mono_pep_trsgly"/>
    <property type="match status" value="1"/>
</dbReference>
<comment type="caution">
    <text evidence="13">The sequence shown here is derived from an EMBL/GenBank/DDBJ whole genome shotgun (WGS) entry which is preliminary data.</text>
</comment>
<evidence type="ECO:0000256" key="8">
    <source>
        <dbReference type="ARBA" id="ARBA00022989"/>
    </source>
</evidence>
<evidence type="ECO:0000256" key="2">
    <source>
        <dbReference type="ARBA" id="ARBA00022519"/>
    </source>
</evidence>
<keyword evidence="10 11" id="KW-0961">Cell wall biogenesis/degradation</keyword>
<dbReference type="GO" id="GO:0009252">
    <property type="term" value="P:peptidoglycan biosynthetic process"/>
    <property type="evidence" value="ECO:0007669"/>
    <property type="project" value="UniProtKB-UniRule"/>
</dbReference>
<evidence type="ECO:0000313" key="13">
    <source>
        <dbReference type="EMBL" id="HFI92559.1"/>
    </source>
</evidence>
<dbReference type="InterPro" id="IPR023346">
    <property type="entry name" value="Lysozyme-like_dom_sf"/>
</dbReference>
<keyword evidence="9 11" id="KW-0472">Membrane</keyword>
<evidence type="ECO:0000256" key="1">
    <source>
        <dbReference type="ARBA" id="ARBA00022475"/>
    </source>
</evidence>
<dbReference type="GO" id="GO:0008360">
    <property type="term" value="P:regulation of cell shape"/>
    <property type="evidence" value="ECO:0007669"/>
    <property type="project" value="UniProtKB-KW"/>
</dbReference>
<evidence type="ECO:0000256" key="6">
    <source>
        <dbReference type="ARBA" id="ARBA00022960"/>
    </source>
</evidence>
<comment type="subcellular location">
    <subcellularLocation>
        <location evidence="11">Cell membrane</location>
        <topology evidence="11">Single-pass membrane protein</topology>
    </subcellularLocation>
</comment>
<comment type="pathway">
    <text evidence="11">Cell wall biogenesis; peptidoglycan biosynthesis.</text>
</comment>
<dbReference type="GO" id="GO:0008955">
    <property type="term" value="F:peptidoglycan glycosyltransferase activity"/>
    <property type="evidence" value="ECO:0007669"/>
    <property type="project" value="UniProtKB-UniRule"/>
</dbReference>